<protein>
    <submittedName>
        <fullName evidence="1">Copper oxidase</fullName>
    </submittedName>
</protein>
<reference evidence="1 2" key="1">
    <citation type="submission" date="2017-04" db="EMBL/GenBank/DDBJ databases">
        <title>Kefir bacterial isolates.</title>
        <authorList>
            <person name="Kim Y."/>
            <person name="Blasche S."/>
            <person name="Patil K.R."/>
        </authorList>
    </citation>
    <scope>NUCLEOTIDE SEQUENCE [LARGE SCALE GENOMIC DNA]</scope>
    <source>
        <strain evidence="1 2">OG2</strain>
    </source>
</reference>
<feature type="non-terminal residue" evidence="1">
    <location>
        <position position="87"/>
    </location>
</feature>
<accession>A0A269Z0I5</accession>
<gene>
    <name evidence="1" type="ORF">B8X04_17700</name>
</gene>
<name>A0A269Z0I5_9MICO</name>
<evidence type="ECO:0000313" key="2">
    <source>
        <dbReference type="Proteomes" id="UP000216867"/>
    </source>
</evidence>
<comment type="caution">
    <text evidence="1">The sequence shown here is derived from an EMBL/GenBank/DDBJ whole genome shotgun (WGS) entry which is preliminary data.</text>
</comment>
<sequence length="87" mass="9794">KLKEINLAPSERKEIVIDLSKMKGEKISLVDNDKTVILPISNKEKSSNKSNTPKVGKKIKLEGMNDNVTINGNKFDPNRIDFTQKLN</sequence>
<dbReference type="EMBL" id="NCWY01000154">
    <property type="protein sequence ID" value="PAK91312.1"/>
    <property type="molecule type" value="Genomic_DNA"/>
</dbReference>
<dbReference type="AlphaFoldDB" id="A0A269Z0I5"/>
<evidence type="ECO:0000313" key="1">
    <source>
        <dbReference type="EMBL" id="PAK91312.1"/>
    </source>
</evidence>
<proteinExistence type="predicted"/>
<feature type="non-terminal residue" evidence="1">
    <location>
        <position position="1"/>
    </location>
</feature>
<dbReference type="Proteomes" id="UP000216867">
    <property type="component" value="Unassembled WGS sequence"/>
</dbReference>
<organism evidence="1 2">
    <name type="scientific">Brevibacterium casei</name>
    <dbReference type="NCBI Taxonomy" id="33889"/>
    <lineage>
        <taxon>Bacteria</taxon>
        <taxon>Bacillati</taxon>
        <taxon>Actinomycetota</taxon>
        <taxon>Actinomycetes</taxon>
        <taxon>Micrococcales</taxon>
        <taxon>Brevibacteriaceae</taxon>
        <taxon>Brevibacterium</taxon>
    </lineage>
</organism>